<feature type="coiled-coil region" evidence="2">
    <location>
        <begin position="576"/>
        <end position="614"/>
    </location>
</feature>
<evidence type="ECO:0000259" key="5">
    <source>
        <dbReference type="PROSITE" id="PS50238"/>
    </source>
</evidence>
<dbReference type="PROSITE" id="PS00018">
    <property type="entry name" value="EF_HAND_1"/>
    <property type="match status" value="1"/>
</dbReference>
<dbReference type="AlphaFoldDB" id="D2V3F2"/>
<dbReference type="InterPro" id="IPR008936">
    <property type="entry name" value="Rho_GTPase_activation_prot"/>
</dbReference>
<dbReference type="PROSITE" id="PS50222">
    <property type="entry name" value="EF_HAND_2"/>
    <property type="match status" value="1"/>
</dbReference>
<feature type="domain" description="Rho-GAP" evidence="5">
    <location>
        <begin position="191"/>
        <end position="391"/>
    </location>
</feature>
<evidence type="ECO:0000313" key="7">
    <source>
        <dbReference type="Proteomes" id="UP000006671"/>
    </source>
</evidence>
<dbReference type="PANTHER" id="PTHR45808">
    <property type="entry name" value="RHO GTPASE-ACTIVATING PROTEIN 68F"/>
    <property type="match status" value="1"/>
</dbReference>
<dbReference type="Gene3D" id="1.10.238.10">
    <property type="entry name" value="EF-hand"/>
    <property type="match status" value="1"/>
</dbReference>
<feature type="coiled-coil region" evidence="2">
    <location>
        <begin position="711"/>
        <end position="763"/>
    </location>
</feature>
<dbReference type="OMA" id="QDPSIMI"/>
<evidence type="ECO:0000256" key="3">
    <source>
        <dbReference type="SAM" id="MobiDB-lite"/>
    </source>
</evidence>
<name>D2V3F2_NAEGR</name>
<dbReference type="eggNOG" id="KOG4406">
    <property type="taxonomic scope" value="Eukaryota"/>
</dbReference>
<reference evidence="6 7" key="1">
    <citation type="journal article" date="2010" name="Cell">
        <title>The genome of Naegleria gruberi illuminates early eukaryotic versatility.</title>
        <authorList>
            <person name="Fritz-Laylin L.K."/>
            <person name="Prochnik S.E."/>
            <person name="Ginger M.L."/>
            <person name="Dacks J.B."/>
            <person name="Carpenter M.L."/>
            <person name="Field M.C."/>
            <person name="Kuo A."/>
            <person name="Paredez A."/>
            <person name="Chapman J."/>
            <person name="Pham J."/>
            <person name="Shu S."/>
            <person name="Neupane R."/>
            <person name="Cipriano M."/>
            <person name="Mancuso J."/>
            <person name="Tu H."/>
            <person name="Salamov A."/>
            <person name="Lindquist E."/>
            <person name="Shapiro H."/>
            <person name="Lucas S."/>
            <person name="Grigoriev I.V."/>
            <person name="Cande W.Z."/>
            <person name="Fulton C."/>
            <person name="Rokhsar D.S."/>
            <person name="Dawson S.C."/>
        </authorList>
    </citation>
    <scope>NUCLEOTIDE SEQUENCE [LARGE SCALE GENOMIC DNA]</scope>
    <source>
        <strain evidence="6 7">NEG-M</strain>
    </source>
</reference>
<dbReference type="GeneID" id="8852480"/>
<gene>
    <name evidence="6" type="ORF">NAEGRDRAFT_63336</name>
</gene>
<dbReference type="SUPFAM" id="SSF48350">
    <property type="entry name" value="GTPase activation domain, GAP"/>
    <property type="match status" value="1"/>
</dbReference>
<dbReference type="Proteomes" id="UP000006671">
    <property type="component" value="Unassembled WGS sequence"/>
</dbReference>
<dbReference type="EMBL" id="GG738850">
    <property type="protein sequence ID" value="EFC48627.1"/>
    <property type="molecule type" value="Genomic_DNA"/>
</dbReference>
<dbReference type="GO" id="GO:0005509">
    <property type="term" value="F:calcium ion binding"/>
    <property type="evidence" value="ECO:0007669"/>
    <property type="project" value="InterPro"/>
</dbReference>
<dbReference type="KEGG" id="ngr:NAEGRDRAFT_63336"/>
<feature type="region of interest" description="Disordered" evidence="3">
    <location>
        <begin position="415"/>
        <end position="434"/>
    </location>
</feature>
<evidence type="ECO:0000256" key="2">
    <source>
        <dbReference type="SAM" id="Coils"/>
    </source>
</evidence>
<dbReference type="InterPro" id="IPR018247">
    <property type="entry name" value="EF_Hand_1_Ca_BS"/>
</dbReference>
<proteinExistence type="predicted"/>
<dbReference type="GO" id="GO:0005737">
    <property type="term" value="C:cytoplasm"/>
    <property type="evidence" value="ECO:0007669"/>
    <property type="project" value="TreeGrafter"/>
</dbReference>
<sequence length="821" mass="94780">MGVRNSRPDIPKLPMEMLEELAESHYIYFCTQFHARIDQFVNMAQVSNITALRYNPFKKNIVELFCSDPESGSMSFRDFLEMCSVFSRKAPREAKIVVIYLLFTSSSMDNLIRQSDVENVLARFVGEQMKTSSDIKDQKDITSIAGAADCVMREADIDNSGEVSYKEFQRLGRSKRNEDMLGEESGEVFGKDLRERIDEERKIYQDPSIMIPTIVKFLVDFLREAPPRQGIFREVGSVLNVSNYRSKVNEYGTKPVDYRSLFKHELTPNDASSLLKSYFRYLPEPLVTFNGYDRLVVIGQTELDDKNRISKLKTMVEGLPTVNYETLKYFIDLLFGISTRGVYNMDANNLAVCLNPSICFAKDKESSESFLNLNYVITSLSSMIKNYPQIFDQNIKNDQQQEPISEPKVIVEKKVTPPPSPKLVKPQTQQTQHITNRTPSKLIDKGTSTPKYKSFDEDFQDTILQELDRLDSKIDFRETELELERDLRKSGRMDDYGYKTFLDTKKLNTSEMFKELEQAESTETLGEDDDLLLKRRNFHSNLSIILPENEQDSFPAHPLLASTASPISVSATIPQNDQETKRLMELIRQLQNENSQLRKNQTEMFNTIEKLQNDGGQAKLGDEMERVKAIANHEIQQIRKYIYNVEEQTIEELKHMWTKMDHLEDGTKQALLTSDPGHFGRQISHLKDEIKNMKLEIRDIYGGFGEINERMKSIEIDYREINSRIDDVLKEERFIKARHDYDLEHLKRLVEESNSRIRQMGLEITTIRSRVDSKYSNLSSPTMTASASSKLASPQFTTTANMEHRTTSHIATNLPISKYKY</sequence>
<dbReference type="PANTHER" id="PTHR45808:SF2">
    <property type="entry name" value="RHO GTPASE-ACTIVATING PROTEIN 68F"/>
    <property type="match status" value="1"/>
</dbReference>
<dbReference type="GO" id="GO:0007264">
    <property type="term" value="P:small GTPase-mediated signal transduction"/>
    <property type="evidence" value="ECO:0007669"/>
    <property type="project" value="TreeGrafter"/>
</dbReference>
<evidence type="ECO:0000256" key="1">
    <source>
        <dbReference type="ARBA" id="ARBA00022837"/>
    </source>
</evidence>
<dbReference type="InterPro" id="IPR000198">
    <property type="entry name" value="RhoGAP_dom"/>
</dbReference>
<dbReference type="GO" id="GO:0005096">
    <property type="term" value="F:GTPase activator activity"/>
    <property type="evidence" value="ECO:0007669"/>
    <property type="project" value="TreeGrafter"/>
</dbReference>
<dbReference type="RefSeq" id="XP_002681371.1">
    <property type="nucleotide sequence ID" value="XM_002681325.1"/>
</dbReference>
<dbReference type="SUPFAM" id="SSF47473">
    <property type="entry name" value="EF-hand"/>
    <property type="match status" value="1"/>
</dbReference>
<dbReference type="VEuPathDB" id="AmoebaDB:NAEGRDRAFT_63336"/>
<dbReference type="eggNOG" id="KOG0038">
    <property type="taxonomic scope" value="Eukaryota"/>
</dbReference>
<evidence type="ECO:0000259" key="4">
    <source>
        <dbReference type="PROSITE" id="PS50222"/>
    </source>
</evidence>
<dbReference type="InParanoid" id="D2V3F2"/>
<keyword evidence="1" id="KW-0106">Calcium</keyword>
<dbReference type="OrthoDB" id="3196451at2759"/>
<accession>D2V3F2</accession>
<feature type="domain" description="EF-hand" evidence="4">
    <location>
        <begin position="143"/>
        <end position="178"/>
    </location>
</feature>
<dbReference type="SMART" id="SM00324">
    <property type="entry name" value="RhoGAP"/>
    <property type="match status" value="1"/>
</dbReference>
<protein>
    <submittedName>
        <fullName evidence="6">Rho GTPase activating protein</fullName>
    </submittedName>
</protein>
<dbReference type="InterPro" id="IPR011992">
    <property type="entry name" value="EF-hand-dom_pair"/>
</dbReference>
<organism evidence="7">
    <name type="scientific">Naegleria gruberi</name>
    <name type="common">Amoeba</name>
    <dbReference type="NCBI Taxonomy" id="5762"/>
    <lineage>
        <taxon>Eukaryota</taxon>
        <taxon>Discoba</taxon>
        <taxon>Heterolobosea</taxon>
        <taxon>Tetramitia</taxon>
        <taxon>Eutetramitia</taxon>
        <taxon>Vahlkampfiidae</taxon>
        <taxon>Naegleria</taxon>
    </lineage>
</organism>
<evidence type="ECO:0000313" key="6">
    <source>
        <dbReference type="EMBL" id="EFC48627.1"/>
    </source>
</evidence>
<dbReference type="Pfam" id="PF00620">
    <property type="entry name" value="RhoGAP"/>
    <property type="match status" value="1"/>
</dbReference>
<dbReference type="PROSITE" id="PS50238">
    <property type="entry name" value="RHOGAP"/>
    <property type="match status" value="1"/>
</dbReference>
<keyword evidence="2" id="KW-0175">Coiled coil</keyword>
<dbReference type="CDD" id="cd00159">
    <property type="entry name" value="RhoGAP"/>
    <property type="match status" value="1"/>
</dbReference>
<dbReference type="Gene3D" id="1.10.555.10">
    <property type="entry name" value="Rho GTPase activation protein"/>
    <property type="match status" value="1"/>
</dbReference>
<keyword evidence="7" id="KW-1185">Reference proteome</keyword>
<dbReference type="InterPro" id="IPR002048">
    <property type="entry name" value="EF_hand_dom"/>
</dbReference>